<keyword evidence="2" id="KW-1185">Reference proteome</keyword>
<accession>A0ACB0ZQW5</accession>
<reference evidence="1" key="1">
    <citation type="submission" date="2023-11" db="EMBL/GenBank/DDBJ databases">
        <authorList>
            <person name="Poullet M."/>
        </authorList>
    </citation>
    <scope>NUCLEOTIDE SEQUENCE</scope>
    <source>
        <strain evidence="1">E1834</strain>
    </source>
</reference>
<dbReference type="Proteomes" id="UP001497535">
    <property type="component" value="Unassembled WGS sequence"/>
</dbReference>
<name>A0ACB0ZQW5_MELEN</name>
<dbReference type="EMBL" id="CAVMJV010000043">
    <property type="protein sequence ID" value="CAK5081283.1"/>
    <property type="molecule type" value="Genomic_DNA"/>
</dbReference>
<sequence length="56" mass="6768">MPNPNYIIMQIFFFYFILFCLSTYLFLKTINFYLNGKGNNFIILICLRESFPNIEN</sequence>
<evidence type="ECO:0000313" key="1">
    <source>
        <dbReference type="EMBL" id="CAK5081283.1"/>
    </source>
</evidence>
<protein>
    <submittedName>
        <fullName evidence="1">Uncharacterized protein</fullName>
    </submittedName>
</protein>
<organism evidence="1 2">
    <name type="scientific">Meloidogyne enterolobii</name>
    <name type="common">Root-knot nematode worm</name>
    <name type="synonym">Meloidogyne mayaguensis</name>
    <dbReference type="NCBI Taxonomy" id="390850"/>
    <lineage>
        <taxon>Eukaryota</taxon>
        <taxon>Metazoa</taxon>
        <taxon>Ecdysozoa</taxon>
        <taxon>Nematoda</taxon>
        <taxon>Chromadorea</taxon>
        <taxon>Rhabditida</taxon>
        <taxon>Tylenchina</taxon>
        <taxon>Tylenchomorpha</taxon>
        <taxon>Tylenchoidea</taxon>
        <taxon>Meloidogynidae</taxon>
        <taxon>Meloidogyninae</taxon>
        <taxon>Meloidogyne</taxon>
    </lineage>
</organism>
<evidence type="ECO:0000313" key="2">
    <source>
        <dbReference type="Proteomes" id="UP001497535"/>
    </source>
</evidence>
<proteinExistence type="predicted"/>
<gene>
    <name evidence="1" type="ORF">MENTE1834_LOCUS28507</name>
</gene>
<comment type="caution">
    <text evidence="1">The sequence shown here is derived from an EMBL/GenBank/DDBJ whole genome shotgun (WGS) entry which is preliminary data.</text>
</comment>